<name>A0A848KPN2_9ACTN</name>
<sequence>MVFLLHKATQVTTSVPAPGADPTPWLTQAYAYPDADTPVLRVNFIATVDGAASVDGRSGGLGGDGDRLIFGVLRSLADAVIVGARTAVAENYHAPDVGVLYLVSASLSIPTDYETLRSPRVVVVTSTTADPDRRATLTEAGATIVDCGTDGVDMATLIAHCRARGQLKLLCEGGPSLFATLLADDLVDELCLTTAPLLAAGDGPRIAHGANAIDAKRVRLTQLLGDDDGYLYARWERRA</sequence>
<keyword evidence="3" id="KW-0560">Oxidoreductase</keyword>
<dbReference type="AlphaFoldDB" id="A0A848KPN2"/>
<dbReference type="GO" id="GO:0008703">
    <property type="term" value="F:5-amino-6-(5-phosphoribosylamino)uracil reductase activity"/>
    <property type="evidence" value="ECO:0007669"/>
    <property type="project" value="InterPro"/>
</dbReference>
<reference evidence="5 6" key="1">
    <citation type="submission" date="2020-04" db="EMBL/GenBank/DDBJ databases">
        <title>Gordonia sp. nov. TBRC 11910.</title>
        <authorList>
            <person name="Suriyachadkun C."/>
        </authorList>
    </citation>
    <scope>NUCLEOTIDE SEQUENCE [LARGE SCALE GENOMIC DNA]</scope>
    <source>
        <strain evidence="5 6">TBRC 11910</strain>
    </source>
</reference>
<dbReference type="Gene3D" id="3.40.430.10">
    <property type="entry name" value="Dihydrofolate Reductase, subunit A"/>
    <property type="match status" value="1"/>
</dbReference>
<dbReference type="SUPFAM" id="SSF53597">
    <property type="entry name" value="Dihydrofolate reductase-like"/>
    <property type="match status" value="1"/>
</dbReference>
<dbReference type="GO" id="GO:0009231">
    <property type="term" value="P:riboflavin biosynthetic process"/>
    <property type="evidence" value="ECO:0007669"/>
    <property type="project" value="InterPro"/>
</dbReference>
<evidence type="ECO:0000256" key="3">
    <source>
        <dbReference type="ARBA" id="ARBA00023002"/>
    </source>
</evidence>
<keyword evidence="6" id="KW-1185">Reference proteome</keyword>
<accession>A0A848KPN2</accession>
<dbReference type="InterPro" id="IPR002734">
    <property type="entry name" value="RibDG_C"/>
</dbReference>
<dbReference type="InterPro" id="IPR050765">
    <property type="entry name" value="Riboflavin_Biosynth_HTPR"/>
</dbReference>
<proteinExistence type="predicted"/>
<dbReference type="PANTHER" id="PTHR38011:SF7">
    <property type="entry name" value="2,5-DIAMINO-6-RIBOSYLAMINO-4(3H)-PYRIMIDINONE 5'-PHOSPHATE REDUCTASE"/>
    <property type="match status" value="1"/>
</dbReference>
<evidence type="ECO:0000259" key="4">
    <source>
        <dbReference type="Pfam" id="PF01872"/>
    </source>
</evidence>
<feature type="domain" description="Bacterial bifunctional deaminase-reductase C-terminal" evidence="4">
    <location>
        <begin position="38"/>
        <end position="230"/>
    </location>
</feature>
<keyword evidence="2" id="KW-0521">NADP</keyword>
<evidence type="ECO:0000313" key="6">
    <source>
        <dbReference type="Proteomes" id="UP000550729"/>
    </source>
</evidence>
<dbReference type="PANTHER" id="PTHR38011">
    <property type="entry name" value="DIHYDROFOLATE REDUCTASE FAMILY PROTEIN (AFU_ORTHOLOGUE AFUA_8G06820)"/>
    <property type="match status" value="1"/>
</dbReference>
<evidence type="ECO:0000256" key="2">
    <source>
        <dbReference type="ARBA" id="ARBA00022857"/>
    </source>
</evidence>
<gene>
    <name evidence="5" type="ORF">HH308_01965</name>
</gene>
<dbReference type="InterPro" id="IPR024072">
    <property type="entry name" value="DHFR-like_dom_sf"/>
</dbReference>
<dbReference type="EMBL" id="JABBNB010000001">
    <property type="protein sequence ID" value="NMN99978.1"/>
    <property type="molecule type" value="Genomic_DNA"/>
</dbReference>
<organism evidence="5 6">
    <name type="scientific">Gordonia asplenii</name>
    <dbReference type="NCBI Taxonomy" id="2725283"/>
    <lineage>
        <taxon>Bacteria</taxon>
        <taxon>Bacillati</taxon>
        <taxon>Actinomycetota</taxon>
        <taxon>Actinomycetes</taxon>
        <taxon>Mycobacteriales</taxon>
        <taxon>Gordoniaceae</taxon>
        <taxon>Gordonia</taxon>
    </lineage>
</organism>
<evidence type="ECO:0000313" key="5">
    <source>
        <dbReference type="EMBL" id="NMN99978.1"/>
    </source>
</evidence>
<dbReference type="Pfam" id="PF01872">
    <property type="entry name" value="RibD_C"/>
    <property type="match status" value="1"/>
</dbReference>
<dbReference type="Proteomes" id="UP000550729">
    <property type="component" value="Unassembled WGS sequence"/>
</dbReference>
<comment type="pathway">
    <text evidence="1">Cofactor biosynthesis; riboflavin biosynthesis.</text>
</comment>
<protein>
    <recommendedName>
        <fullName evidence="4">Bacterial bifunctional deaminase-reductase C-terminal domain-containing protein</fullName>
    </recommendedName>
</protein>
<comment type="caution">
    <text evidence="5">The sequence shown here is derived from an EMBL/GenBank/DDBJ whole genome shotgun (WGS) entry which is preliminary data.</text>
</comment>
<evidence type="ECO:0000256" key="1">
    <source>
        <dbReference type="ARBA" id="ARBA00005104"/>
    </source>
</evidence>